<dbReference type="RefSeq" id="WP_289231293.1">
    <property type="nucleotide sequence ID" value="NZ_AP027735.1"/>
</dbReference>
<dbReference type="PANTHER" id="PTHR23513:SF6">
    <property type="entry name" value="MAJOR FACILITATOR SUPERFAMILY ASSOCIATED DOMAIN-CONTAINING PROTEIN"/>
    <property type="match status" value="1"/>
</dbReference>
<reference evidence="7" key="1">
    <citation type="journal article" date="2014" name="Int. J. Syst. Evol. Microbiol.">
        <title>Complete genome of a new Firmicutes species belonging to the dominant human colonic microbiota ('Ruminococcus bicirculans') reveals two chromosomes and a selective capacity to utilize plant glucans.</title>
        <authorList>
            <consortium name="NISC Comparative Sequencing Program"/>
            <person name="Wegmann U."/>
            <person name="Louis P."/>
            <person name="Goesmann A."/>
            <person name="Henrissat B."/>
            <person name="Duncan S.H."/>
            <person name="Flint H.J."/>
        </authorList>
    </citation>
    <scope>NUCLEOTIDE SEQUENCE</scope>
    <source>
        <strain evidence="7">NBRC 110608</strain>
    </source>
</reference>
<evidence type="ECO:0000256" key="4">
    <source>
        <dbReference type="ARBA" id="ARBA00022989"/>
    </source>
</evidence>
<dbReference type="InterPro" id="IPR011701">
    <property type="entry name" value="MFS"/>
</dbReference>
<name>A0ABN6YNW6_9MICO</name>
<evidence type="ECO:0000256" key="6">
    <source>
        <dbReference type="SAM" id="Phobius"/>
    </source>
</evidence>
<dbReference type="SUPFAM" id="SSF103473">
    <property type="entry name" value="MFS general substrate transporter"/>
    <property type="match status" value="1"/>
</dbReference>
<feature type="transmembrane region" description="Helical" evidence="6">
    <location>
        <begin position="350"/>
        <end position="371"/>
    </location>
</feature>
<accession>A0ABN6YNW6</accession>
<feature type="transmembrane region" description="Helical" evidence="6">
    <location>
        <begin position="310"/>
        <end position="329"/>
    </location>
</feature>
<feature type="transmembrane region" description="Helical" evidence="6">
    <location>
        <begin position="286"/>
        <end position="304"/>
    </location>
</feature>
<gene>
    <name evidence="7" type="ORF">GCM10025872_27760</name>
</gene>
<evidence type="ECO:0000313" key="7">
    <source>
        <dbReference type="EMBL" id="BDZ59119.1"/>
    </source>
</evidence>
<sequence length="406" mass="42315">MLTTDWRSDFRRLWLAYALGQIGSGVATGGLALVAVLTLAVADWQVSVLGAVSAITTALVALPLGSRIEFRRKRPVMIAADLLAAAALLSVPVAWWLGRLTFAQLCVVGALQVLATVSFAAAAGAHLKGLVAPDARVWAQSRLDSTMWGGFTLGPPAGGALASAFGPVLVLAVDAVSYLGSALGIRRLRSPEPDPPARQADQHWRAEMAAGWRFVLGHPGLRALFCNALLFGGGIMLISPLLAVLVLRDLGLAPWQYGLLLGVSGLGGLVGATLAPRAVRWWGERAVLLGAGTLRAVWMPLLVVAPPGTAGFVLVTAAETLLLFFAGLFNPTFASYRMTVTPDELMSRVGMSWSVATRTVQPLFIALGGLVTALAGLRAGIAVGAGVLLVTGALLPWRATADGARR</sequence>
<keyword evidence="4 6" id="KW-1133">Transmembrane helix</keyword>
<evidence type="ECO:0000256" key="2">
    <source>
        <dbReference type="ARBA" id="ARBA00022475"/>
    </source>
</evidence>
<keyword evidence="2" id="KW-1003">Cell membrane</keyword>
<dbReference type="Pfam" id="PF07690">
    <property type="entry name" value="MFS_1"/>
    <property type="match status" value="1"/>
</dbReference>
<reference evidence="7" key="2">
    <citation type="submission" date="2023-02" db="EMBL/GenBank/DDBJ databases">
        <authorList>
            <person name="Sun Q."/>
            <person name="Mori K."/>
        </authorList>
    </citation>
    <scope>NUCLEOTIDE SEQUENCE</scope>
    <source>
        <strain evidence="7">NBRC 110608</strain>
    </source>
</reference>
<dbReference type="CDD" id="cd06173">
    <property type="entry name" value="MFS_MefA_like"/>
    <property type="match status" value="1"/>
</dbReference>
<feature type="transmembrane region" description="Helical" evidence="6">
    <location>
        <begin position="253"/>
        <end position="274"/>
    </location>
</feature>
<feature type="transmembrane region" description="Helical" evidence="6">
    <location>
        <begin position="44"/>
        <end position="64"/>
    </location>
</feature>
<keyword evidence="3 6" id="KW-0812">Transmembrane</keyword>
<proteinExistence type="predicted"/>
<dbReference type="PANTHER" id="PTHR23513">
    <property type="entry name" value="INTEGRAL MEMBRANE EFFLUX PROTEIN-RELATED"/>
    <property type="match status" value="1"/>
</dbReference>
<comment type="subcellular location">
    <subcellularLocation>
        <location evidence="1">Cell membrane</location>
        <topology evidence="1">Multi-pass membrane protein</topology>
    </subcellularLocation>
</comment>
<feature type="transmembrane region" description="Helical" evidence="6">
    <location>
        <begin position="377"/>
        <end position="397"/>
    </location>
</feature>
<dbReference type="InterPro" id="IPR036259">
    <property type="entry name" value="MFS_trans_sf"/>
</dbReference>
<evidence type="ECO:0000256" key="1">
    <source>
        <dbReference type="ARBA" id="ARBA00004651"/>
    </source>
</evidence>
<dbReference type="EMBL" id="AP027735">
    <property type="protein sequence ID" value="BDZ59119.1"/>
    <property type="molecule type" value="Genomic_DNA"/>
</dbReference>
<feature type="transmembrane region" description="Helical" evidence="6">
    <location>
        <begin position="223"/>
        <end position="247"/>
    </location>
</feature>
<protein>
    <submittedName>
        <fullName evidence="7">MFS transporter</fullName>
    </submittedName>
</protein>
<organism evidence="7">
    <name type="scientific">Barrientosiimonas endolithica</name>
    <dbReference type="NCBI Taxonomy" id="1535208"/>
    <lineage>
        <taxon>Bacteria</taxon>
        <taxon>Bacillati</taxon>
        <taxon>Actinomycetota</taxon>
        <taxon>Actinomycetes</taxon>
        <taxon>Micrococcales</taxon>
        <taxon>Dermacoccaceae</taxon>
        <taxon>Barrientosiimonas</taxon>
    </lineage>
</organism>
<evidence type="ECO:0000256" key="5">
    <source>
        <dbReference type="ARBA" id="ARBA00023136"/>
    </source>
</evidence>
<keyword evidence="5 6" id="KW-0472">Membrane</keyword>
<evidence type="ECO:0000256" key="3">
    <source>
        <dbReference type="ARBA" id="ARBA00022692"/>
    </source>
</evidence>
<feature type="transmembrane region" description="Helical" evidence="6">
    <location>
        <begin position="102"/>
        <end position="123"/>
    </location>
</feature>
<dbReference type="Gene3D" id="1.20.1250.20">
    <property type="entry name" value="MFS general substrate transporter like domains"/>
    <property type="match status" value="1"/>
</dbReference>
<feature type="transmembrane region" description="Helical" evidence="6">
    <location>
        <begin position="76"/>
        <end position="96"/>
    </location>
</feature>
<feature type="transmembrane region" description="Helical" evidence="6">
    <location>
        <begin position="12"/>
        <end position="38"/>
    </location>
</feature>